<organism evidence="1 2">
    <name type="scientific">Cereibacter azotoformans</name>
    <dbReference type="NCBI Taxonomy" id="43057"/>
    <lineage>
        <taxon>Bacteria</taxon>
        <taxon>Pseudomonadati</taxon>
        <taxon>Pseudomonadota</taxon>
        <taxon>Alphaproteobacteria</taxon>
        <taxon>Rhodobacterales</taxon>
        <taxon>Paracoccaceae</taxon>
        <taxon>Cereibacter</taxon>
    </lineage>
</organism>
<dbReference type="Proteomes" id="UP000244060">
    <property type="component" value="Unassembled WGS sequence"/>
</dbReference>
<evidence type="ECO:0000313" key="1">
    <source>
        <dbReference type="EMBL" id="PTR14103.1"/>
    </source>
</evidence>
<dbReference type="OrthoDB" id="7871179at2"/>
<accession>A0A2T5JVA7</accession>
<gene>
    <name evidence="1" type="ORF">C8J28_11898</name>
</gene>
<proteinExistence type="predicted"/>
<keyword evidence="2" id="KW-1185">Reference proteome</keyword>
<dbReference type="RefSeq" id="WP_108222042.1">
    <property type="nucleotide sequence ID" value="NZ_CP090021.1"/>
</dbReference>
<dbReference type="AlphaFoldDB" id="A0A2T5JVA7"/>
<sequence>MNRQERRKANRGKPKVLATIRREIFTTTNLGDKEVHLDVGRMREWAEKHIEPQKMQIVAEHVKWLVEGGTVTQDRVMGYTINQIPKPILVCEHPEGLGDEIVDGNHTYVAMALSWAQAVQVGLAAPSDTPFVVGYGLTPEQWRPFVVPASQLRKRG</sequence>
<comment type="caution">
    <text evidence="1">The sequence shown here is derived from an EMBL/GenBank/DDBJ whole genome shotgun (WGS) entry which is preliminary data.</text>
</comment>
<protein>
    <submittedName>
        <fullName evidence="1">Uncharacterized protein</fullName>
    </submittedName>
</protein>
<name>A0A2T5JVA7_9RHOB</name>
<reference evidence="1 2" key="1">
    <citation type="submission" date="2018-04" db="EMBL/GenBank/DDBJ databases">
        <title>Genomic Encyclopedia of Type Strains, Phase III (KMG-III): the genomes of soil and plant-associated and newly described type strains.</title>
        <authorList>
            <person name="Whitman W."/>
        </authorList>
    </citation>
    <scope>NUCLEOTIDE SEQUENCE [LARGE SCALE GENOMIC DNA]</scope>
    <source>
        <strain evidence="1 2">KA25</strain>
    </source>
</reference>
<evidence type="ECO:0000313" key="2">
    <source>
        <dbReference type="Proteomes" id="UP000244060"/>
    </source>
</evidence>
<dbReference type="EMBL" id="QAOT01000018">
    <property type="protein sequence ID" value="PTR14103.1"/>
    <property type="molecule type" value="Genomic_DNA"/>
</dbReference>